<dbReference type="EMBL" id="JSZA02000020">
    <property type="protein sequence ID" value="TGO03393.1"/>
    <property type="molecule type" value="Genomic_DNA"/>
</dbReference>
<proteinExistence type="inferred from homology"/>
<reference evidence="3 4" key="1">
    <citation type="journal article" date="2016" name="Front. Microbiol.">
        <title>Single-Cell (Meta-)Genomics of a Dimorphic Candidatus Thiomargarita nelsonii Reveals Genomic Plasticity.</title>
        <authorList>
            <person name="Flood B.E."/>
            <person name="Fliss P."/>
            <person name="Jones D.S."/>
            <person name="Dick G.J."/>
            <person name="Jain S."/>
            <person name="Kaster A.K."/>
            <person name="Winkel M."/>
            <person name="Mussmann M."/>
            <person name="Bailey J."/>
        </authorList>
    </citation>
    <scope>NUCLEOTIDE SEQUENCE [LARGE SCALE GENOMIC DNA]</scope>
    <source>
        <strain evidence="3">Hydrate Ridge</strain>
    </source>
</reference>
<accession>A0A4E0QRG5</accession>
<comment type="pathway">
    <text evidence="1">Cofactor biosynthesis; ubiquinone biosynthesis.</text>
</comment>
<evidence type="ECO:0000313" key="4">
    <source>
        <dbReference type="Proteomes" id="UP000030428"/>
    </source>
</evidence>
<organism evidence="3 4">
    <name type="scientific">Candidatus Thiomargarita nelsonii</name>
    <dbReference type="NCBI Taxonomy" id="1003181"/>
    <lineage>
        <taxon>Bacteria</taxon>
        <taxon>Pseudomonadati</taxon>
        <taxon>Pseudomonadota</taxon>
        <taxon>Gammaproteobacteria</taxon>
        <taxon>Thiotrichales</taxon>
        <taxon>Thiotrichaceae</taxon>
        <taxon>Thiomargarita</taxon>
    </lineage>
</organism>
<evidence type="ECO:0000313" key="3">
    <source>
        <dbReference type="EMBL" id="TGO03393.1"/>
    </source>
</evidence>
<dbReference type="Proteomes" id="UP000030428">
    <property type="component" value="Unassembled WGS sequence"/>
</dbReference>
<dbReference type="Pfam" id="PF02036">
    <property type="entry name" value="SCP2"/>
    <property type="match status" value="1"/>
</dbReference>
<gene>
    <name evidence="1" type="primary">ubiT</name>
    <name evidence="3" type="ORF">PN36_06995</name>
</gene>
<sequence>MINSLIYPKIPTLPSLPVSLLAAPVTLLPEKFHATAISKLLNLLLESALQEGELDFLDGQSVSVEVIDLKLRFALSLEHERLVARPWQGQDDLNLRGHLYDFLLLASRQEDSDTLFFQRRLKMEGSTDLGLEVKNLLDGMDMESVRFHKPIDFALQRSVGVYSRLFQH</sequence>
<feature type="domain" description="SCP2" evidence="2">
    <location>
        <begin position="42"/>
        <end position="138"/>
    </location>
</feature>
<keyword evidence="1" id="KW-0831">Ubiquinone biosynthesis</keyword>
<dbReference type="InterPro" id="IPR036527">
    <property type="entry name" value="SCP2_sterol-bd_dom_sf"/>
</dbReference>
<name>A0A4E0QRG5_9GAMM</name>
<dbReference type="HAMAP" id="MF_02231">
    <property type="entry name" value="UbiT"/>
    <property type="match status" value="1"/>
</dbReference>
<comment type="function">
    <text evidence="1">Required for O(2)-independent ubiquinone (coenzyme Q) biosynthesis. Likely functions as an accessory factor.</text>
</comment>
<comment type="similarity">
    <text evidence="1">Belongs to the UbiT family.</text>
</comment>
<dbReference type="InterPro" id="IPR003033">
    <property type="entry name" value="SCP2_sterol-bd_dom"/>
</dbReference>
<dbReference type="UniPathway" id="UPA00232"/>
<dbReference type="GO" id="GO:0006744">
    <property type="term" value="P:ubiquinone biosynthetic process"/>
    <property type="evidence" value="ECO:0007669"/>
    <property type="project" value="UniProtKB-UniRule"/>
</dbReference>
<dbReference type="SUPFAM" id="SSF55718">
    <property type="entry name" value="SCP-like"/>
    <property type="match status" value="1"/>
</dbReference>
<dbReference type="InterPro" id="IPR016830">
    <property type="entry name" value="UbiT"/>
</dbReference>
<dbReference type="AlphaFoldDB" id="A0A4E0QRG5"/>
<keyword evidence="4" id="KW-1185">Reference proteome</keyword>
<comment type="caution">
    <text evidence="3">The sequence shown here is derived from an EMBL/GenBank/DDBJ whole genome shotgun (WGS) entry which is preliminary data.</text>
</comment>
<protein>
    <recommendedName>
        <fullName evidence="1">Ubiquinone biosynthesis accessory factor UbiT</fullName>
    </recommendedName>
</protein>
<evidence type="ECO:0000256" key="1">
    <source>
        <dbReference type="HAMAP-Rule" id="MF_02231"/>
    </source>
</evidence>
<evidence type="ECO:0000259" key="2">
    <source>
        <dbReference type="Pfam" id="PF02036"/>
    </source>
</evidence>